<dbReference type="EMBL" id="OK136181">
    <property type="protein sequence ID" value="UDW09926.1"/>
    <property type="molecule type" value="Genomic_DNA"/>
</dbReference>
<name>A0A8K1V2D5_9CAUD</name>
<reference evidence="1" key="1">
    <citation type="submission" date="2021-09" db="EMBL/GenBank/DDBJ databases">
        <authorList>
            <person name="Huang Q."/>
            <person name="Tao Y."/>
        </authorList>
    </citation>
    <scope>NUCLEOTIDE SEQUENCE</scope>
</reference>
<evidence type="ECO:0000313" key="1">
    <source>
        <dbReference type="EMBL" id="UDW09926.1"/>
    </source>
</evidence>
<sequence>MIRRCTKGDFVVKYGDWVEVFTESGDFLISFKATSDMCNDILTRYLVFKAGMDPQTKFKIKKRGR</sequence>
<accession>A0A8K1V2D5</accession>
<organism evidence="1">
    <name type="scientific">Escherichia phage 18-1-2</name>
    <dbReference type="NCBI Taxonomy" id="2883041"/>
    <lineage>
        <taxon>Viruses</taxon>
        <taxon>Duplodnaviria</taxon>
        <taxon>Heunggongvirae</taxon>
        <taxon>Uroviricota</taxon>
        <taxon>Caudoviricetes</taxon>
        <taxon>Vequintavirinae</taxon>
        <taxon>Avunavirus</taxon>
    </lineage>
</organism>
<proteinExistence type="predicted"/>
<protein>
    <submittedName>
        <fullName evidence="1">Uncharacterized protein</fullName>
    </submittedName>
</protein>